<feature type="repeat" description="TPR" evidence="2">
    <location>
        <begin position="735"/>
        <end position="768"/>
    </location>
</feature>
<gene>
    <name evidence="5" type="ORF">KGF86_17280</name>
</gene>
<keyword evidence="5" id="KW-0548">Nucleotidyltransferase</keyword>
<dbReference type="GO" id="GO:0052621">
    <property type="term" value="F:diguanylate cyclase activity"/>
    <property type="evidence" value="ECO:0007669"/>
    <property type="project" value="UniProtKB-EC"/>
</dbReference>
<dbReference type="SUPFAM" id="SSF56112">
    <property type="entry name" value="Protein kinase-like (PK-like)"/>
    <property type="match status" value="1"/>
</dbReference>
<organism evidence="5 6">
    <name type="scientific">Ornithinibacillus massiliensis</name>
    <dbReference type="NCBI Taxonomy" id="1944633"/>
    <lineage>
        <taxon>Bacteria</taxon>
        <taxon>Bacillati</taxon>
        <taxon>Bacillota</taxon>
        <taxon>Bacilli</taxon>
        <taxon>Bacillales</taxon>
        <taxon>Bacillaceae</taxon>
        <taxon>Ornithinibacillus</taxon>
    </lineage>
</organism>
<dbReference type="Gene3D" id="3.30.450.40">
    <property type="match status" value="1"/>
</dbReference>
<protein>
    <submittedName>
        <fullName evidence="5">Diguanylate cyclase</fullName>
        <ecNumber evidence="5">2.7.7.65</ecNumber>
    </submittedName>
</protein>
<dbReference type="PROSITE" id="PS50005">
    <property type="entry name" value="TPR"/>
    <property type="match status" value="2"/>
</dbReference>
<dbReference type="InterPro" id="IPR029016">
    <property type="entry name" value="GAF-like_dom_sf"/>
</dbReference>
<dbReference type="Proteomes" id="UP000681870">
    <property type="component" value="Unassembled WGS sequence"/>
</dbReference>
<dbReference type="SUPFAM" id="SSF55781">
    <property type="entry name" value="GAF domain-like"/>
    <property type="match status" value="1"/>
</dbReference>
<dbReference type="EC" id="2.7.7.65" evidence="5"/>
<dbReference type="InterPro" id="IPR011009">
    <property type="entry name" value="Kinase-like_dom_sf"/>
</dbReference>
<evidence type="ECO:0000259" key="3">
    <source>
        <dbReference type="PROSITE" id="PS50011"/>
    </source>
</evidence>
<dbReference type="RefSeq" id="WP_211742561.1">
    <property type="nucleotide sequence ID" value="NZ_JAGXBY010000007.1"/>
</dbReference>
<dbReference type="Gene3D" id="1.10.510.10">
    <property type="entry name" value="Transferase(Phosphotransferase) domain 1"/>
    <property type="match status" value="1"/>
</dbReference>
<evidence type="ECO:0000313" key="6">
    <source>
        <dbReference type="Proteomes" id="UP000681870"/>
    </source>
</evidence>
<dbReference type="Pfam" id="PF13181">
    <property type="entry name" value="TPR_8"/>
    <property type="match status" value="1"/>
</dbReference>
<feature type="domain" description="GGDEF" evidence="4">
    <location>
        <begin position="1473"/>
        <end position="1604"/>
    </location>
</feature>
<dbReference type="SMART" id="SM00267">
    <property type="entry name" value="GGDEF"/>
    <property type="match status" value="1"/>
</dbReference>
<evidence type="ECO:0000259" key="4">
    <source>
        <dbReference type="PROSITE" id="PS50887"/>
    </source>
</evidence>
<dbReference type="InterPro" id="IPR050469">
    <property type="entry name" value="Diguanylate_Cyclase"/>
</dbReference>
<comment type="subcellular location">
    <subcellularLocation>
        <location evidence="1">Membrane</location>
        <topology evidence="1">Single-pass membrane protein</topology>
    </subcellularLocation>
</comment>
<evidence type="ECO:0000313" key="5">
    <source>
        <dbReference type="EMBL" id="MBS3681947.1"/>
    </source>
</evidence>
<dbReference type="InterPro" id="IPR019734">
    <property type="entry name" value="TPR_rpt"/>
</dbReference>
<feature type="repeat" description="TPR" evidence="2">
    <location>
        <begin position="854"/>
        <end position="887"/>
    </location>
</feature>
<evidence type="ECO:0000256" key="1">
    <source>
        <dbReference type="ARBA" id="ARBA00004167"/>
    </source>
</evidence>
<sequence length="1778" mass="206074">MEVINNRYRLVELLEQNRIVSIYLAMDLFHENRYVQLNLLISEYTPSSLIHFFEKQFIAIKNLSSKRIARNEQFGAVTFVDNKPYTEKAFFYTVEFDRKNESYFSLIKQFSIDEVIEQFIEICSAVHYVHTSGFIYGSLNLKAIYPMKQGNRLLPKLKDLATIELEKYFHHDLENSYFYSPKLLAGIEPNIETDMYALGLILLAMITKQAYIENPKQALQSLEDNLGQSYRAHDRHRLRNLLPIIKKMIGTEEDYPYLTIQDMITELRESLDTDISIIEQEALEKLHFHTRIIGRDEELSYVLNNVQNMMSYKPSKRIIFVQGENGIGKTRFLQELHYLLELRKVTVYASFHLGSTGSSKNLWLDILQKLISQTDYSILRKYHAELVKYFPELEKGGAPTSLDYLTDDNSEYRLLNRIGAFINDSLQGRPAVFLIDDLHLADRFTLNLLHYLSMNNSHQNNLMFIVSGELREDGEKDFLENYHLMKKRLDTSIIRLDLLTEDQVAEMIRQILSLSYKPLRLTEKIYARSFGNPLFIQEIMKDLYSRRLLQVNKDNGMWSVLLDYNALEIPESIEQVLVNQLRDLEKIALQILETIAIYNKPVSKNIMSEYLELDEVLIHSTVDYLVQKGIIHQLVSDYGFLFDIYNKVLKRIVYEAIGAKTKITMHAHAAALMEKASDTKIEELIHQYEGAHNWEKCLVYYMDIAKQLHVQHEIRKEVQYLQKAERLMVNPYEKTEILVKIGGLCIEINQTEQALKTYKYALEIAENHDLQDLILKVHLELGNLFATSYKVDNLKHYLQKIDENFPIILDRESRLEYKRLQALLLNIKNQLDEADIILKEIIAESGDDFPRITGRTYLLLGFSSVQNNRYDEAIRYFKKAMKLLEHAGYLKGYLGAINNIGIISQSFRNEFDEAINYFEKVRDISEKYGIFETEIQALNSIGRIHATAYHFSEAYDHFKYALEKAQAGRASWLLSPLYNQLCFTSAEMAEYKRAFKYYHIIEALHKEDNSRELDIFEYYNTSMNLFYFIGDFERADEFGKLVVEFNKGRDNMYSDSAITYQKLHLLRNAPPEQLKKIIFNLLELVEKIPHNTFNIKVITTALVVLSERGYYSLTSNLCKKLGELFTDKTPDALKARYFYFLGTKDSSKKSIYYLKQGLKLAKRGENRELIARILMVLGEYAFKAEKWYCAANYYLDSTELVKSLVEGVPKQYQLTYVNNNHYAKGFIGLERTYNWISEEQHILTYKEKGKQDQLSQEDLNRFLAKDYVSAFLEHQDFMEYIREQHMKKYSKEIRTAQDILPKVGPNTIKNINMLLHYLTGITLASRGIIITENQKEELAVLSTTDGNRELPQNRYMINLVHDTREAVILGAKEQKLEPKGLQSIMCIPINQNHGISKPSILGYIYLETDLLVNNFNEAGVEKCKEVMGFLATILEQHQLKLSASIDKLTGTLTRKYLDDALLEAIDVSKRTGEPFSIVMFDLDRFKQVNDRYGHQIGDEVLRTVSHIVMDMLDESYTLGRYGGEEFIIILPNIKTEEAVVFADKVREEIAAQQLLGDKFDITVSIGIATYPLHGQRVKELIEKADQALYGAKEKGRNYTQVWYKDFLTTSKQQNKLAGILTGDDIKDSRNVLAMVELIQLPIKNLSSEEKIYQFLGRIVEISEAQVGYILLYTPNGEKVYGRRAQEEGWLEQVSIESDILHSVLLEERGLYTITWDVKDKHNKISGLPDWDSILAVPIMVNGSVRGAIYLTAPSRFKEFGADDLNMVSVYSSLLAGMI</sequence>
<dbReference type="Gene3D" id="1.25.40.10">
    <property type="entry name" value="Tetratricopeptide repeat domain"/>
    <property type="match status" value="1"/>
</dbReference>
<reference evidence="5 6" key="1">
    <citation type="submission" date="2021-05" db="EMBL/GenBank/DDBJ databases">
        <title>Ornithinibacillus massiliensis sp. nov.</title>
        <authorList>
            <person name="Iwaza R."/>
            <person name="Lagier J.-C."/>
            <person name="Raoult D."/>
        </authorList>
    </citation>
    <scope>NUCLEOTIDE SEQUENCE [LARGE SCALE GENOMIC DNA]</scope>
    <source>
        <strain evidence="5 6">Marseille-P3601</strain>
    </source>
</reference>
<keyword evidence="6" id="KW-1185">Reference proteome</keyword>
<dbReference type="SUPFAM" id="SSF52540">
    <property type="entry name" value="P-loop containing nucleoside triphosphate hydrolases"/>
    <property type="match status" value="1"/>
</dbReference>
<accession>A0ABS5MJ94</accession>
<dbReference type="Gene3D" id="3.30.70.270">
    <property type="match status" value="1"/>
</dbReference>
<dbReference type="PROSITE" id="PS50887">
    <property type="entry name" value="GGDEF"/>
    <property type="match status" value="1"/>
</dbReference>
<dbReference type="Gene3D" id="3.40.50.300">
    <property type="entry name" value="P-loop containing nucleotide triphosphate hydrolases"/>
    <property type="match status" value="1"/>
</dbReference>
<dbReference type="InterPro" id="IPR027417">
    <property type="entry name" value="P-loop_NTPase"/>
</dbReference>
<dbReference type="InterPro" id="IPR029787">
    <property type="entry name" value="Nucleotide_cyclase"/>
</dbReference>
<dbReference type="InterPro" id="IPR041664">
    <property type="entry name" value="AAA_16"/>
</dbReference>
<dbReference type="PROSITE" id="PS50011">
    <property type="entry name" value="PROTEIN_KINASE_DOM"/>
    <property type="match status" value="1"/>
</dbReference>
<dbReference type="InterPro" id="IPR011990">
    <property type="entry name" value="TPR-like_helical_dom_sf"/>
</dbReference>
<dbReference type="Pfam" id="PF13191">
    <property type="entry name" value="AAA_16"/>
    <property type="match status" value="1"/>
</dbReference>
<evidence type="ECO:0000256" key="2">
    <source>
        <dbReference type="PROSITE-ProRule" id="PRU00339"/>
    </source>
</evidence>
<dbReference type="InterPro" id="IPR043128">
    <property type="entry name" value="Rev_trsase/Diguanyl_cyclase"/>
</dbReference>
<dbReference type="SUPFAM" id="SSF55073">
    <property type="entry name" value="Nucleotide cyclase"/>
    <property type="match status" value="1"/>
</dbReference>
<comment type="caution">
    <text evidence="5">The sequence shown here is derived from an EMBL/GenBank/DDBJ whole genome shotgun (WGS) entry which is preliminary data.</text>
</comment>
<dbReference type="Pfam" id="PF00990">
    <property type="entry name" value="GGDEF"/>
    <property type="match status" value="1"/>
</dbReference>
<dbReference type="EMBL" id="JAGXBY010000007">
    <property type="protein sequence ID" value="MBS3681947.1"/>
    <property type="molecule type" value="Genomic_DNA"/>
</dbReference>
<dbReference type="PANTHER" id="PTHR45138:SF9">
    <property type="entry name" value="DIGUANYLATE CYCLASE DGCM-RELATED"/>
    <property type="match status" value="1"/>
</dbReference>
<dbReference type="InterPro" id="IPR000160">
    <property type="entry name" value="GGDEF_dom"/>
</dbReference>
<name>A0ABS5MJ94_9BACI</name>
<dbReference type="PANTHER" id="PTHR45138">
    <property type="entry name" value="REGULATORY COMPONENTS OF SENSORY TRANSDUCTION SYSTEM"/>
    <property type="match status" value="1"/>
</dbReference>
<dbReference type="SMART" id="SM00028">
    <property type="entry name" value="TPR"/>
    <property type="match status" value="6"/>
</dbReference>
<dbReference type="CDD" id="cd01949">
    <property type="entry name" value="GGDEF"/>
    <property type="match status" value="1"/>
</dbReference>
<keyword evidence="2" id="KW-0802">TPR repeat</keyword>
<dbReference type="NCBIfam" id="TIGR00254">
    <property type="entry name" value="GGDEF"/>
    <property type="match status" value="1"/>
</dbReference>
<keyword evidence="5" id="KW-0808">Transferase</keyword>
<dbReference type="InterPro" id="IPR000719">
    <property type="entry name" value="Prot_kinase_dom"/>
</dbReference>
<proteinExistence type="predicted"/>
<feature type="domain" description="Protein kinase" evidence="3">
    <location>
        <begin position="8"/>
        <end position="333"/>
    </location>
</feature>
<dbReference type="SUPFAM" id="SSF48452">
    <property type="entry name" value="TPR-like"/>
    <property type="match status" value="2"/>
</dbReference>